<dbReference type="PANTHER" id="PTHR46323:SF2">
    <property type="entry name" value="BETA-GALACTOSIDASE"/>
    <property type="match status" value="1"/>
</dbReference>
<dbReference type="GO" id="GO:0005990">
    <property type="term" value="P:lactose catabolic process"/>
    <property type="evidence" value="ECO:0007669"/>
    <property type="project" value="TreeGrafter"/>
</dbReference>
<dbReference type="Proteomes" id="UP000607559">
    <property type="component" value="Unassembled WGS sequence"/>
</dbReference>
<dbReference type="RefSeq" id="WP_188929380.1">
    <property type="nucleotide sequence ID" value="NZ_BMJC01000001.1"/>
</dbReference>
<evidence type="ECO:0000256" key="2">
    <source>
        <dbReference type="ARBA" id="ARBA00001913"/>
    </source>
</evidence>
<dbReference type="InterPro" id="IPR013783">
    <property type="entry name" value="Ig-like_fold"/>
</dbReference>
<evidence type="ECO:0000313" key="11">
    <source>
        <dbReference type="Proteomes" id="UP000607559"/>
    </source>
</evidence>
<dbReference type="Gene3D" id="2.70.98.10">
    <property type="match status" value="1"/>
</dbReference>
<protein>
    <recommendedName>
        <fullName evidence="4">beta-galactosidase</fullName>
        <ecNumber evidence="4">3.2.1.23</ecNumber>
    </recommendedName>
</protein>
<comment type="catalytic activity">
    <reaction evidence="1">
        <text>Hydrolysis of terminal non-reducing beta-D-galactose residues in beta-D-galactosides.</text>
        <dbReference type="EC" id="3.2.1.23"/>
    </reaction>
</comment>
<dbReference type="EMBL" id="BMJC01000001">
    <property type="protein sequence ID" value="GGA89800.1"/>
    <property type="molecule type" value="Genomic_DNA"/>
</dbReference>
<reference evidence="10" key="1">
    <citation type="journal article" date="2014" name="Int. J. Syst. Evol. Microbiol.">
        <title>Complete genome sequence of Corynebacterium casei LMG S-19264T (=DSM 44701T), isolated from a smear-ripened cheese.</title>
        <authorList>
            <consortium name="US DOE Joint Genome Institute (JGI-PGF)"/>
            <person name="Walter F."/>
            <person name="Albersmeier A."/>
            <person name="Kalinowski J."/>
            <person name="Ruckert C."/>
        </authorList>
    </citation>
    <scope>NUCLEOTIDE SEQUENCE</scope>
    <source>
        <strain evidence="10">CGMCC 1.15448</strain>
    </source>
</reference>
<comment type="caution">
    <text evidence="10">The sequence shown here is derived from an EMBL/GenBank/DDBJ whole genome shotgun (WGS) entry which is preliminary data.</text>
</comment>
<dbReference type="SMART" id="SM01038">
    <property type="entry name" value="Bgal_small_N"/>
    <property type="match status" value="1"/>
</dbReference>
<keyword evidence="6" id="KW-0106">Calcium</keyword>
<dbReference type="SUPFAM" id="SSF74650">
    <property type="entry name" value="Galactose mutarotase-like"/>
    <property type="match status" value="1"/>
</dbReference>
<keyword evidence="5" id="KW-0378">Hydrolase</keyword>
<dbReference type="InterPro" id="IPR032312">
    <property type="entry name" value="LacZ_4"/>
</dbReference>
<dbReference type="InterPro" id="IPR036156">
    <property type="entry name" value="Beta-gal/glucu_dom_sf"/>
</dbReference>
<dbReference type="InterPro" id="IPR004199">
    <property type="entry name" value="B-gal_small/dom_5"/>
</dbReference>
<evidence type="ECO:0000256" key="5">
    <source>
        <dbReference type="ARBA" id="ARBA00022801"/>
    </source>
</evidence>
<evidence type="ECO:0000256" key="6">
    <source>
        <dbReference type="ARBA" id="ARBA00022837"/>
    </source>
</evidence>
<evidence type="ECO:0000256" key="3">
    <source>
        <dbReference type="ARBA" id="ARBA00011245"/>
    </source>
</evidence>
<name>A0A8J2XS71_9BACT</name>
<dbReference type="InterPro" id="IPR050347">
    <property type="entry name" value="Bact_Beta-galactosidase"/>
</dbReference>
<organism evidence="10 11">
    <name type="scientific">Puia dinghuensis</name>
    <dbReference type="NCBI Taxonomy" id="1792502"/>
    <lineage>
        <taxon>Bacteria</taxon>
        <taxon>Pseudomonadati</taxon>
        <taxon>Bacteroidota</taxon>
        <taxon>Chitinophagia</taxon>
        <taxon>Chitinophagales</taxon>
        <taxon>Chitinophagaceae</taxon>
        <taxon>Puia</taxon>
    </lineage>
</organism>
<evidence type="ECO:0000256" key="8">
    <source>
        <dbReference type="SAM" id="MobiDB-lite"/>
    </source>
</evidence>
<accession>A0A8J2XS71</accession>
<sequence length="387" mass="42402">MKNLLPYALALGLPFFALGQPIRTTLLQPAGSIRITNDSLLQNYTNITLDWQLLVDGITKQKGSLPALLLTPGHSRTVRLPLHLPTGYEEAYLSVQYRRLKKSLAAQQLLIKTWGGDTFIPAAGELSFTDSNDVFTVTSPVLHLHFDKQTGWMQQYEANHLLLVADTNGLRPALANPPHLQLFSTSTGSQMVIVRAEYTLPDISCLLHLSYTINAAGAMLVEQTMETDTTRQDSTAHQIDRFGMDWILPPGPDSIAWYGLTADNQDTIPSIHYEHPFPASGQGPHTIPPTVMTRWWAIVGSDGKGFQLTADSNFLRLYSTGAQLHIDASPFPRPSPGLHYHQAFKVTPITPAPPPATPTIHPTPTIRPAATHPTAAHPAAPKKNAHP</sequence>
<dbReference type="InterPro" id="IPR014718">
    <property type="entry name" value="GH-type_carb-bd"/>
</dbReference>
<keyword evidence="11" id="KW-1185">Reference proteome</keyword>
<dbReference type="InterPro" id="IPR011013">
    <property type="entry name" value="Gal_mutarotase_sf_dom"/>
</dbReference>
<dbReference type="GO" id="GO:0030246">
    <property type="term" value="F:carbohydrate binding"/>
    <property type="evidence" value="ECO:0007669"/>
    <property type="project" value="InterPro"/>
</dbReference>
<gene>
    <name evidence="10" type="ORF">GCM10011511_11290</name>
</gene>
<evidence type="ECO:0000313" key="10">
    <source>
        <dbReference type="EMBL" id="GGA89800.1"/>
    </source>
</evidence>
<comment type="cofactor">
    <cofactor evidence="2">
        <name>Ca(2+)</name>
        <dbReference type="ChEBI" id="CHEBI:29108"/>
    </cofactor>
</comment>
<dbReference type="Pfam" id="PF02929">
    <property type="entry name" value="Bgal_small_N"/>
    <property type="match status" value="1"/>
</dbReference>
<evidence type="ECO:0000256" key="1">
    <source>
        <dbReference type="ARBA" id="ARBA00001412"/>
    </source>
</evidence>
<dbReference type="EC" id="3.2.1.23" evidence="4"/>
<reference evidence="10" key="2">
    <citation type="submission" date="2020-09" db="EMBL/GenBank/DDBJ databases">
        <authorList>
            <person name="Sun Q."/>
            <person name="Zhou Y."/>
        </authorList>
    </citation>
    <scope>NUCLEOTIDE SEQUENCE</scope>
    <source>
        <strain evidence="10">CGMCC 1.15448</strain>
    </source>
</reference>
<evidence type="ECO:0000256" key="7">
    <source>
        <dbReference type="ARBA" id="ARBA00023295"/>
    </source>
</evidence>
<feature type="compositionally biased region" description="Low complexity" evidence="8">
    <location>
        <begin position="358"/>
        <end position="381"/>
    </location>
</feature>
<dbReference type="SUPFAM" id="SSF49303">
    <property type="entry name" value="beta-Galactosidase/glucuronidase domain"/>
    <property type="match status" value="1"/>
</dbReference>
<dbReference type="PANTHER" id="PTHR46323">
    <property type="entry name" value="BETA-GALACTOSIDASE"/>
    <property type="match status" value="1"/>
</dbReference>
<dbReference type="Pfam" id="PF16353">
    <property type="entry name" value="LacZ_4"/>
    <property type="match status" value="1"/>
</dbReference>
<comment type="subunit">
    <text evidence="3">Monomer.</text>
</comment>
<dbReference type="GO" id="GO:0009341">
    <property type="term" value="C:beta-galactosidase complex"/>
    <property type="evidence" value="ECO:0007669"/>
    <property type="project" value="InterPro"/>
</dbReference>
<evidence type="ECO:0000259" key="9">
    <source>
        <dbReference type="SMART" id="SM01038"/>
    </source>
</evidence>
<dbReference type="Gene3D" id="2.60.40.10">
    <property type="entry name" value="Immunoglobulins"/>
    <property type="match status" value="1"/>
</dbReference>
<feature type="domain" description="Beta galactosidase small chain/" evidence="9">
    <location>
        <begin position="136"/>
        <end position="347"/>
    </location>
</feature>
<keyword evidence="7" id="KW-0326">Glycosidase</keyword>
<proteinExistence type="predicted"/>
<feature type="region of interest" description="Disordered" evidence="8">
    <location>
        <begin position="353"/>
        <end position="387"/>
    </location>
</feature>
<evidence type="ECO:0000256" key="4">
    <source>
        <dbReference type="ARBA" id="ARBA00012756"/>
    </source>
</evidence>
<dbReference type="GO" id="GO:0004565">
    <property type="term" value="F:beta-galactosidase activity"/>
    <property type="evidence" value="ECO:0007669"/>
    <property type="project" value="UniProtKB-EC"/>
</dbReference>
<dbReference type="AlphaFoldDB" id="A0A8J2XS71"/>